<keyword evidence="1" id="KW-1185">Reference proteome</keyword>
<evidence type="ECO:0000313" key="1">
    <source>
        <dbReference type="Proteomes" id="UP000694865"/>
    </source>
</evidence>
<organism evidence="1 2">
    <name type="scientific">Saccoglossus kowalevskii</name>
    <name type="common">Acorn worm</name>
    <dbReference type="NCBI Taxonomy" id="10224"/>
    <lineage>
        <taxon>Eukaryota</taxon>
        <taxon>Metazoa</taxon>
        <taxon>Hemichordata</taxon>
        <taxon>Enteropneusta</taxon>
        <taxon>Harrimaniidae</taxon>
        <taxon>Saccoglossus</taxon>
    </lineage>
</organism>
<sequence>MPPQLIPEGKSKKLKLKIGEMKAATRPDDTINITAYQDESAQILILNAVYPPLAMSAEAVDDERHVPVSLQCLSDIENKAREMYIAFSMDSYQLYIFPTLGGGEATELMQKMKDLNMSVDKLTVASLIKWEISKQRIKNIPSLLDEIDAALLEFHLFAFNFGQVFVRKPDVEFITKLVCHDKLKAYIGFFLDQLLRQIGRQETPKLSKPLEDLFTALNEQVYSVF</sequence>
<dbReference type="GeneID" id="102804168"/>
<evidence type="ECO:0000313" key="2">
    <source>
        <dbReference type="RefSeq" id="XP_006815622.1"/>
    </source>
</evidence>
<name>A0ABM0M6I1_SACKO</name>
<dbReference type="Proteomes" id="UP000694865">
    <property type="component" value="Unplaced"/>
</dbReference>
<reference evidence="2" key="1">
    <citation type="submission" date="2025-08" db="UniProtKB">
        <authorList>
            <consortium name="RefSeq"/>
        </authorList>
    </citation>
    <scope>IDENTIFICATION</scope>
    <source>
        <tissue evidence="2">Testes</tissue>
    </source>
</reference>
<dbReference type="RefSeq" id="XP_006815622.1">
    <property type="nucleotide sequence ID" value="XM_006815559.1"/>
</dbReference>
<proteinExistence type="predicted"/>
<gene>
    <name evidence="2" type="primary">LOC102804168</name>
</gene>
<protein>
    <submittedName>
        <fullName evidence="2">Uncharacterized protein LOC102804168</fullName>
    </submittedName>
</protein>
<accession>A0ABM0M6I1</accession>